<dbReference type="InterPro" id="IPR012944">
    <property type="entry name" value="SusD_RagB_dom"/>
</dbReference>
<keyword evidence="5" id="KW-0998">Cell outer membrane</keyword>
<sequence>MKKIATLILSVATLGFSSCESYLDILPDDKITSETFWTTPEDATLALNGVYNVLRNDYVYGYGGGEDACTPNAYQWAHWEGQHMQVGDGSIFSGSGAIVSERWKFCYRGIYRANYFLENINKIEGLDEAEKEVMLGEVYFLRGVFYNLLVRSYGGVPIVTQTLTSEEGRNVVRASAEEVWGQVHADFDEAIKRLPKDAVANGHATLGAAFGMKMKSYLYTSQWDKVLEFCDKIDALGKYKLFPSYYGLFQYENEGNDETLFALCFMDGAFSQGSAFDRHWQPQNLKYGMDGSNSVAPTQLLVDEYETLDGSPVDPSDPYKNRDPRLDFTILRPGAYFQGQLYPVEIKNHTGQKVGFGIRKYTIETMQVVANQSPLDFMILRYGDVLLCKAEALIETNTDIDGAIDLINRIRSERNDVKLPLIKKGIGQVEARKVLRHERRIELALEGQFWDDIKRWNAGPEFYPCDVIGGLGELIEVKFPNGYDLNKNNLLPIPDSEISLNPKLEQNPGY</sequence>
<comment type="similarity">
    <text evidence="2">Belongs to the SusD family.</text>
</comment>
<comment type="subcellular location">
    <subcellularLocation>
        <location evidence="1">Cell outer membrane</location>
    </subcellularLocation>
</comment>
<protein>
    <recommendedName>
        <fullName evidence="10">RagB/SusD domain-containing protein</fullName>
    </recommendedName>
</protein>
<organism evidence="8 9">
    <name type="scientific">Parabacteroides gordonii MS-1 = DSM 23371</name>
    <dbReference type="NCBI Taxonomy" id="1203610"/>
    <lineage>
        <taxon>Bacteria</taxon>
        <taxon>Pseudomonadati</taxon>
        <taxon>Bacteroidota</taxon>
        <taxon>Bacteroidia</taxon>
        <taxon>Bacteroidales</taxon>
        <taxon>Tannerellaceae</taxon>
        <taxon>Parabacteroides</taxon>
    </lineage>
</organism>
<evidence type="ECO:0000313" key="8">
    <source>
        <dbReference type="EMBL" id="KKB60531.1"/>
    </source>
</evidence>
<dbReference type="AlphaFoldDB" id="A0A0F5JRW0"/>
<name>A0A0F5JRW0_9BACT</name>
<evidence type="ECO:0000256" key="3">
    <source>
        <dbReference type="ARBA" id="ARBA00022729"/>
    </source>
</evidence>
<dbReference type="CDD" id="cd08977">
    <property type="entry name" value="SusD"/>
    <property type="match status" value="1"/>
</dbReference>
<dbReference type="Pfam" id="PF07980">
    <property type="entry name" value="SusD_RagB"/>
    <property type="match status" value="1"/>
</dbReference>
<evidence type="ECO:0000256" key="4">
    <source>
        <dbReference type="ARBA" id="ARBA00023136"/>
    </source>
</evidence>
<feature type="domain" description="SusD-like N-terminal" evidence="7">
    <location>
        <begin position="22"/>
        <end position="218"/>
    </location>
</feature>
<proteinExistence type="inferred from homology"/>
<dbReference type="PATRIC" id="fig|1203610.3.peg.432"/>
<evidence type="ECO:0000259" key="7">
    <source>
        <dbReference type="Pfam" id="PF14322"/>
    </source>
</evidence>
<accession>A0A0F5JRW0</accession>
<evidence type="ECO:0000256" key="5">
    <source>
        <dbReference type="ARBA" id="ARBA00023237"/>
    </source>
</evidence>
<dbReference type="InterPro" id="IPR033985">
    <property type="entry name" value="SusD-like_N"/>
</dbReference>
<evidence type="ECO:0000313" key="9">
    <source>
        <dbReference type="Proteomes" id="UP000033035"/>
    </source>
</evidence>
<comment type="caution">
    <text evidence="8">The sequence shown here is derived from an EMBL/GenBank/DDBJ whole genome shotgun (WGS) entry which is preliminary data.</text>
</comment>
<gene>
    <name evidence="8" type="ORF">HMPREF1536_00412</name>
</gene>
<dbReference type="SUPFAM" id="SSF48452">
    <property type="entry name" value="TPR-like"/>
    <property type="match status" value="1"/>
</dbReference>
<dbReference type="Gene3D" id="1.25.40.390">
    <property type="match status" value="1"/>
</dbReference>
<evidence type="ECO:0000256" key="1">
    <source>
        <dbReference type="ARBA" id="ARBA00004442"/>
    </source>
</evidence>
<dbReference type="RefSeq" id="WP_028730473.1">
    <property type="nucleotide sequence ID" value="NZ_KE386766.1"/>
</dbReference>
<feature type="domain" description="RagB/SusD" evidence="6">
    <location>
        <begin position="258"/>
        <end position="510"/>
    </location>
</feature>
<evidence type="ECO:0000256" key="2">
    <source>
        <dbReference type="ARBA" id="ARBA00006275"/>
    </source>
</evidence>
<evidence type="ECO:0000259" key="6">
    <source>
        <dbReference type="Pfam" id="PF07980"/>
    </source>
</evidence>
<keyword evidence="9" id="KW-1185">Reference proteome</keyword>
<dbReference type="Pfam" id="PF14322">
    <property type="entry name" value="SusD-like_3"/>
    <property type="match status" value="1"/>
</dbReference>
<keyword evidence="3" id="KW-0732">Signal</keyword>
<dbReference type="HOGENOM" id="CLU_015553_0_0_10"/>
<evidence type="ECO:0008006" key="10">
    <source>
        <dbReference type="Google" id="ProtNLM"/>
    </source>
</evidence>
<dbReference type="GO" id="GO:0009279">
    <property type="term" value="C:cell outer membrane"/>
    <property type="evidence" value="ECO:0007669"/>
    <property type="project" value="UniProtKB-SubCell"/>
</dbReference>
<dbReference type="InterPro" id="IPR011990">
    <property type="entry name" value="TPR-like_helical_dom_sf"/>
</dbReference>
<dbReference type="PROSITE" id="PS51257">
    <property type="entry name" value="PROKAR_LIPOPROTEIN"/>
    <property type="match status" value="1"/>
</dbReference>
<dbReference type="STRING" id="1203610.HMPREF1536_00412"/>
<reference evidence="8 9" key="1">
    <citation type="submission" date="2013-04" db="EMBL/GenBank/DDBJ databases">
        <title>The Genome Sequence of Parabacteroides gordonii DSM 23371.</title>
        <authorList>
            <consortium name="The Broad Institute Genomics Platform"/>
            <person name="Earl A."/>
            <person name="Ward D."/>
            <person name="Feldgarden M."/>
            <person name="Gevers D."/>
            <person name="Martens E."/>
            <person name="Sakamoto M."/>
            <person name="Benno Y."/>
            <person name="Suzuki N."/>
            <person name="Matsunaga N."/>
            <person name="Koshihara K."/>
            <person name="Seki M."/>
            <person name="Komiya H."/>
            <person name="Walker B."/>
            <person name="Young S."/>
            <person name="Zeng Q."/>
            <person name="Gargeya S."/>
            <person name="Fitzgerald M."/>
            <person name="Haas B."/>
            <person name="Abouelleil A."/>
            <person name="Allen A.W."/>
            <person name="Alvarado L."/>
            <person name="Arachchi H.M."/>
            <person name="Berlin A.M."/>
            <person name="Chapman S.B."/>
            <person name="Gainer-Dewar J."/>
            <person name="Goldberg J."/>
            <person name="Griggs A."/>
            <person name="Gujja S."/>
            <person name="Hansen M."/>
            <person name="Howarth C."/>
            <person name="Imamovic A."/>
            <person name="Ireland A."/>
            <person name="Larimer J."/>
            <person name="McCowan C."/>
            <person name="Murphy C."/>
            <person name="Pearson M."/>
            <person name="Poon T.W."/>
            <person name="Priest M."/>
            <person name="Roberts A."/>
            <person name="Saif S."/>
            <person name="Shea T."/>
            <person name="Sisk P."/>
            <person name="Sykes S."/>
            <person name="Wortman J."/>
            <person name="Nusbaum C."/>
            <person name="Birren B."/>
        </authorList>
    </citation>
    <scope>NUCLEOTIDE SEQUENCE [LARGE SCALE GENOMIC DNA]</scope>
    <source>
        <strain evidence="8 9">MS-1</strain>
    </source>
</reference>
<dbReference type="EMBL" id="AQHW01000002">
    <property type="protein sequence ID" value="KKB60531.1"/>
    <property type="molecule type" value="Genomic_DNA"/>
</dbReference>
<dbReference type="Proteomes" id="UP000033035">
    <property type="component" value="Unassembled WGS sequence"/>
</dbReference>
<keyword evidence="4" id="KW-0472">Membrane</keyword>